<evidence type="ECO:0000313" key="1">
    <source>
        <dbReference type="EMBL" id="TMW81460.1"/>
    </source>
</evidence>
<dbReference type="EMBL" id="RXGB01024673">
    <property type="protein sequence ID" value="TMW81460.1"/>
    <property type="molecule type" value="Genomic_DNA"/>
</dbReference>
<feature type="non-terminal residue" evidence="1">
    <location>
        <position position="87"/>
    </location>
</feature>
<dbReference type="AlphaFoldDB" id="A0A6N2AIH9"/>
<protein>
    <submittedName>
        <fullName evidence="1">Uncharacterized protein</fullName>
    </submittedName>
</protein>
<organism evidence="1">
    <name type="scientific">Solanum chilense</name>
    <name type="common">Tomato</name>
    <name type="synonym">Lycopersicon chilense</name>
    <dbReference type="NCBI Taxonomy" id="4083"/>
    <lineage>
        <taxon>Eukaryota</taxon>
        <taxon>Viridiplantae</taxon>
        <taxon>Streptophyta</taxon>
        <taxon>Embryophyta</taxon>
        <taxon>Tracheophyta</taxon>
        <taxon>Spermatophyta</taxon>
        <taxon>Magnoliopsida</taxon>
        <taxon>eudicotyledons</taxon>
        <taxon>Gunneridae</taxon>
        <taxon>Pentapetalae</taxon>
        <taxon>asterids</taxon>
        <taxon>lamiids</taxon>
        <taxon>Solanales</taxon>
        <taxon>Solanaceae</taxon>
        <taxon>Solanoideae</taxon>
        <taxon>Solaneae</taxon>
        <taxon>Solanum</taxon>
        <taxon>Solanum subgen. Lycopersicon</taxon>
    </lineage>
</organism>
<name>A0A6N2AIH9_SOLCI</name>
<feature type="non-terminal residue" evidence="1">
    <location>
        <position position="1"/>
    </location>
</feature>
<accession>A0A6N2AIH9</accession>
<gene>
    <name evidence="1" type="ORF">EJD97_009486</name>
</gene>
<comment type="caution">
    <text evidence="1">The sequence shown here is derived from an EMBL/GenBank/DDBJ whole genome shotgun (WGS) entry which is preliminary data.</text>
</comment>
<reference evidence="1" key="1">
    <citation type="submission" date="2019-05" db="EMBL/GenBank/DDBJ databases">
        <title>The de novo reference genome and transcriptome assemblies of the wild tomato species Solanum chilense.</title>
        <authorList>
            <person name="Stam R."/>
            <person name="Nosenko T."/>
            <person name="Hoerger A.C."/>
            <person name="Stephan W."/>
            <person name="Seidel M.A."/>
            <person name="Kuhn J.M.M."/>
            <person name="Haberer G."/>
            <person name="Tellier A."/>
        </authorList>
    </citation>
    <scope>NUCLEOTIDE SEQUENCE</scope>
    <source>
        <tissue evidence="1">Mature leaves</tissue>
    </source>
</reference>
<proteinExistence type="predicted"/>
<sequence>VSRWHGMVMIARYRLVNHSDRVINVTNVKSNFHAFGKNWKFTMLIQKSYFTPMKQPMCISILIPSRIVDSQLSVFVLDNNLLTIHLF</sequence>